<keyword evidence="2" id="KW-1185">Reference proteome</keyword>
<dbReference type="AlphaFoldDB" id="A0A498JAK3"/>
<dbReference type="GO" id="GO:0045893">
    <property type="term" value="P:positive regulation of DNA-templated transcription"/>
    <property type="evidence" value="ECO:0007669"/>
    <property type="project" value="TreeGrafter"/>
</dbReference>
<dbReference type="InterPro" id="IPR039277">
    <property type="entry name" value="VOZ1/VOZ2"/>
</dbReference>
<sequence>MPKDSKGKCDAASHKLLKETTKSRVHELQGMVTNIQIARKEGRTADISIWEEQKHRMLGGWDAKLNDPSRHLLYVWLGGSLGSLGTFSEELARLLKQHCDEKDDAQSPLKELPQPKLEAPQPNLQNLHLRLFISRNDIKQSEEDVVPNVLPDICPPESAFLGPKCALWDRSRPAQVSCQDYCSGCHALLARNEGFPGNTPILRPHFLSSRVKRLGSGSFLVSLEGPLRVETGLPDYSGRGWHRSRKQVMKEFGGQKKS</sequence>
<gene>
    <name evidence="1" type="ORF">DVH24_035165</name>
</gene>
<dbReference type="PANTHER" id="PTHR33873:SF15">
    <property type="entry name" value="TRANSCRIPTION FACTOR VOZ2"/>
    <property type="match status" value="1"/>
</dbReference>
<name>A0A498JAK3_MALDO</name>
<proteinExistence type="predicted"/>
<accession>A0A498JAK3</accession>
<evidence type="ECO:0000313" key="1">
    <source>
        <dbReference type="EMBL" id="RXH90401.1"/>
    </source>
</evidence>
<dbReference type="PANTHER" id="PTHR33873">
    <property type="entry name" value="TRANSCRIPTION FACTOR VOZ1"/>
    <property type="match status" value="1"/>
</dbReference>
<dbReference type="GO" id="GO:0048578">
    <property type="term" value="P:positive regulation of long-day photoperiodism, flowering"/>
    <property type="evidence" value="ECO:0007669"/>
    <property type="project" value="InterPro"/>
</dbReference>
<dbReference type="GO" id="GO:0005634">
    <property type="term" value="C:nucleus"/>
    <property type="evidence" value="ECO:0007669"/>
    <property type="project" value="TreeGrafter"/>
</dbReference>
<protein>
    <submittedName>
        <fullName evidence="1">Uncharacterized protein</fullName>
    </submittedName>
</protein>
<dbReference type="GO" id="GO:0043565">
    <property type="term" value="F:sequence-specific DNA binding"/>
    <property type="evidence" value="ECO:0007669"/>
    <property type="project" value="TreeGrafter"/>
</dbReference>
<comment type="caution">
    <text evidence="1">The sequence shown here is derived from an EMBL/GenBank/DDBJ whole genome shotgun (WGS) entry which is preliminary data.</text>
</comment>
<reference evidence="1 2" key="1">
    <citation type="submission" date="2018-10" db="EMBL/GenBank/DDBJ databases">
        <title>A high-quality apple genome assembly.</title>
        <authorList>
            <person name="Hu J."/>
        </authorList>
    </citation>
    <scope>NUCLEOTIDE SEQUENCE [LARGE SCALE GENOMIC DNA]</scope>
    <source>
        <strain evidence="2">cv. HFTH1</strain>
        <tissue evidence="1">Young leaf</tissue>
    </source>
</reference>
<dbReference type="EMBL" id="RDQH01000335">
    <property type="protein sequence ID" value="RXH90401.1"/>
    <property type="molecule type" value="Genomic_DNA"/>
</dbReference>
<organism evidence="1 2">
    <name type="scientific">Malus domestica</name>
    <name type="common">Apple</name>
    <name type="synonym">Pyrus malus</name>
    <dbReference type="NCBI Taxonomy" id="3750"/>
    <lineage>
        <taxon>Eukaryota</taxon>
        <taxon>Viridiplantae</taxon>
        <taxon>Streptophyta</taxon>
        <taxon>Embryophyta</taxon>
        <taxon>Tracheophyta</taxon>
        <taxon>Spermatophyta</taxon>
        <taxon>Magnoliopsida</taxon>
        <taxon>eudicotyledons</taxon>
        <taxon>Gunneridae</taxon>
        <taxon>Pentapetalae</taxon>
        <taxon>rosids</taxon>
        <taxon>fabids</taxon>
        <taxon>Rosales</taxon>
        <taxon>Rosaceae</taxon>
        <taxon>Amygdaloideae</taxon>
        <taxon>Maleae</taxon>
        <taxon>Malus</taxon>
    </lineage>
</organism>
<evidence type="ECO:0000313" key="2">
    <source>
        <dbReference type="Proteomes" id="UP000290289"/>
    </source>
</evidence>
<dbReference type="Proteomes" id="UP000290289">
    <property type="component" value="Chromosome 9"/>
</dbReference>